<evidence type="ECO:0000313" key="1">
    <source>
        <dbReference type="EMBL" id="MFD2648233.1"/>
    </source>
</evidence>
<proteinExistence type="predicted"/>
<accession>A0ABW5QKM8</accession>
<dbReference type="Proteomes" id="UP001597521">
    <property type="component" value="Unassembled WGS sequence"/>
</dbReference>
<sequence length="72" mass="8073">MTKHEDLNAQASSPEAFITLKQAAACLGLPYFKIQRAARQRIIPTYRVYNSRRLVRLSEVVALINDSRVGGV</sequence>
<dbReference type="RefSeq" id="WP_386833343.1">
    <property type="nucleotide sequence ID" value="NZ_JBHUNP010000001.1"/>
</dbReference>
<evidence type="ECO:0000313" key="2">
    <source>
        <dbReference type="Proteomes" id="UP001597521"/>
    </source>
</evidence>
<reference evidence="2" key="1">
    <citation type="journal article" date="2019" name="Int. J. Syst. Evol. Microbiol.">
        <title>The Global Catalogue of Microorganisms (GCM) 10K type strain sequencing project: providing services to taxonomists for standard genome sequencing and annotation.</title>
        <authorList>
            <consortium name="The Broad Institute Genomics Platform"/>
            <consortium name="The Broad Institute Genome Sequencing Center for Infectious Disease"/>
            <person name="Wu L."/>
            <person name="Ma J."/>
        </authorList>
    </citation>
    <scope>NUCLEOTIDE SEQUENCE [LARGE SCALE GENOMIC DNA]</scope>
    <source>
        <strain evidence="2">CCM 7427</strain>
    </source>
</reference>
<name>A0ABW5QKM8_9HYPH</name>
<gene>
    <name evidence="1" type="ORF">ACFSX5_10565</name>
</gene>
<protein>
    <recommendedName>
        <fullName evidence="3">Helix-turn-helix domain-containing protein</fullName>
    </recommendedName>
</protein>
<keyword evidence="2" id="KW-1185">Reference proteome</keyword>
<evidence type="ECO:0008006" key="3">
    <source>
        <dbReference type="Google" id="ProtNLM"/>
    </source>
</evidence>
<dbReference type="EMBL" id="JBHUNP010000001">
    <property type="protein sequence ID" value="MFD2648233.1"/>
    <property type="molecule type" value="Genomic_DNA"/>
</dbReference>
<organism evidence="1 2">
    <name type="scientific">Devosia albogilva</name>
    <dbReference type="NCBI Taxonomy" id="429726"/>
    <lineage>
        <taxon>Bacteria</taxon>
        <taxon>Pseudomonadati</taxon>
        <taxon>Pseudomonadota</taxon>
        <taxon>Alphaproteobacteria</taxon>
        <taxon>Hyphomicrobiales</taxon>
        <taxon>Devosiaceae</taxon>
        <taxon>Devosia</taxon>
    </lineage>
</organism>
<comment type="caution">
    <text evidence="1">The sequence shown here is derived from an EMBL/GenBank/DDBJ whole genome shotgun (WGS) entry which is preliminary data.</text>
</comment>